<accession>A0A7I8IBC8</accession>
<sequence>MDFIIGLPRVGDLDTILVVVDRFSKYATFIPTCSECKAEEVADHDPHFTGRFWSALFTLLGIELKRVNGMLEDYLRHYVTTRQDNWVELLDAAQFAHNIQQCVSTRHSPCELVMRRYLLATYRFTKNRHDQLEEAREALARVAQQMNKNVDRYRREVEYDVGDWVLLRIYPTHKSL</sequence>
<protein>
    <submittedName>
        <fullName evidence="2">Uncharacterized protein</fullName>
    </submittedName>
</protein>
<dbReference type="GO" id="GO:0003676">
    <property type="term" value="F:nucleic acid binding"/>
    <property type="evidence" value="ECO:0007669"/>
    <property type="project" value="InterPro"/>
</dbReference>
<dbReference type="InterPro" id="IPR012337">
    <property type="entry name" value="RNaseH-like_sf"/>
</dbReference>
<proteinExistence type="predicted"/>
<dbReference type="Proteomes" id="UP001189122">
    <property type="component" value="Unassembled WGS sequence"/>
</dbReference>
<name>A0A7I8IBC8_SPIIN</name>
<dbReference type="EMBL" id="LR743588">
    <property type="protein sequence ID" value="CAA2615122.1"/>
    <property type="molecule type" value="Genomic_DNA"/>
</dbReference>
<dbReference type="AlphaFoldDB" id="A0A7I8IBC8"/>
<dbReference type="EMBL" id="CACRZD030000001">
    <property type="protein sequence ID" value="CAA6654888.1"/>
    <property type="molecule type" value="Genomic_DNA"/>
</dbReference>
<evidence type="ECO:0000313" key="3">
    <source>
        <dbReference type="Proteomes" id="UP001189122"/>
    </source>
</evidence>
<dbReference type="Gene3D" id="3.30.420.10">
    <property type="entry name" value="Ribonuclease H-like superfamily/Ribonuclease H"/>
    <property type="match status" value="1"/>
</dbReference>
<dbReference type="PANTHER" id="PTHR37984">
    <property type="entry name" value="PROTEIN CBG26694"/>
    <property type="match status" value="1"/>
</dbReference>
<gene>
    <name evidence="2" type="ORF">SI7747_01001478</name>
</gene>
<organism evidence="2">
    <name type="scientific">Spirodela intermedia</name>
    <name type="common">Intermediate duckweed</name>
    <dbReference type="NCBI Taxonomy" id="51605"/>
    <lineage>
        <taxon>Eukaryota</taxon>
        <taxon>Viridiplantae</taxon>
        <taxon>Streptophyta</taxon>
        <taxon>Embryophyta</taxon>
        <taxon>Tracheophyta</taxon>
        <taxon>Spermatophyta</taxon>
        <taxon>Magnoliopsida</taxon>
        <taxon>Liliopsida</taxon>
        <taxon>Araceae</taxon>
        <taxon>Lemnoideae</taxon>
        <taxon>Spirodela</taxon>
    </lineage>
</organism>
<keyword evidence="1" id="KW-0175">Coiled coil</keyword>
<dbReference type="PANTHER" id="PTHR37984:SF5">
    <property type="entry name" value="PROTEIN NYNRIN-LIKE"/>
    <property type="match status" value="1"/>
</dbReference>
<evidence type="ECO:0000313" key="2">
    <source>
        <dbReference type="EMBL" id="CAA2615122.1"/>
    </source>
</evidence>
<evidence type="ECO:0000256" key="1">
    <source>
        <dbReference type="SAM" id="Coils"/>
    </source>
</evidence>
<feature type="coiled-coil region" evidence="1">
    <location>
        <begin position="122"/>
        <end position="156"/>
    </location>
</feature>
<dbReference type="SUPFAM" id="SSF53098">
    <property type="entry name" value="Ribonuclease H-like"/>
    <property type="match status" value="1"/>
</dbReference>
<dbReference type="InterPro" id="IPR036397">
    <property type="entry name" value="RNaseH_sf"/>
</dbReference>
<reference evidence="2 3" key="1">
    <citation type="submission" date="2019-12" db="EMBL/GenBank/DDBJ databases">
        <authorList>
            <person name="Scholz U."/>
            <person name="Mascher M."/>
            <person name="Fiebig A."/>
        </authorList>
    </citation>
    <scope>NUCLEOTIDE SEQUENCE</scope>
</reference>
<dbReference type="InterPro" id="IPR050951">
    <property type="entry name" value="Retrovirus_Pol_polyprotein"/>
</dbReference>
<keyword evidence="3" id="KW-1185">Reference proteome</keyword>